<evidence type="ECO:0000313" key="4">
    <source>
        <dbReference type="Proteomes" id="UP000199140"/>
    </source>
</evidence>
<dbReference type="AlphaFoldDB" id="A0AAE8L613"/>
<reference evidence="2 4" key="2">
    <citation type="submission" date="2016-10" db="EMBL/GenBank/DDBJ databases">
        <authorList>
            <person name="Varghese N."/>
            <person name="Submissions S."/>
        </authorList>
    </citation>
    <scope>NUCLEOTIDE SEQUENCE [LARGE SCALE GENOMIC DNA]</scope>
    <source>
        <strain evidence="2 4">CBMB27</strain>
    </source>
</reference>
<gene>
    <name evidence="1" type="ORF">MCBMB27_04397</name>
    <name evidence="2" type="ORF">SAMN05192567_107117</name>
</gene>
<evidence type="ECO:0000313" key="2">
    <source>
        <dbReference type="EMBL" id="SFG73524.1"/>
    </source>
</evidence>
<organism evidence="2 4">
    <name type="scientific">Methylobacterium phyllosphaerae</name>
    <dbReference type="NCBI Taxonomy" id="418223"/>
    <lineage>
        <taxon>Bacteria</taxon>
        <taxon>Pseudomonadati</taxon>
        <taxon>Pseudomonadota</taxon>
        <taxon>Alphaproteobacteria</taxon>
        <taxon>Hyphomicrobiales</taxon>
        <taxon>Methylobacteriaceae</taxon>
        <taxon>Methylobacterium</taxon>
    </lineage>
</organism>
<reference evidence="1 3" key="1">
    <citation type="submission" date="2016-04" db="EMBL/GenBank/DDBJ databases">
        <title>Complete genome sequencing and analysis of CBMB27, Methylobacterium phyllosphaerae isolated from leaf tissues of rice (Oryza sativa L.).</title>
        <authorList>
            <person name="Lee Y."/>
            <person name="Hwangbo K."/>
            <person name="Chung H."/>
            <person name="Yoo J."/>
            <person name="Kim K.Y."/>
            <person name="Sa T.M."/>
            <person name="Um Y."/>
            <person name="Madhaiyan M."/>
        </authorList>
    </citation>
    <scope>NUCLEOTIDE SEQUENCE [LARGE SCALE GENOMIC DNA]</scope>
    <source>
        <strain evidence="1 3">CBMB27</strain>
    </source>
</reference>
<dbReference type="KEGG" id="mphy:MCBMB27_04397"/>
<keyword evidence="3" id="KW-1185">Reference proteome</keyword>
<name>A0AAE8L613_9HYPH</name>
<dbReference type="InterPro" id="IPR036513">
    <property type="entry name" value="STAS_dom_sf"/>
</dbReference>
<dbReference type="RefSeq" id="WP_159020367.1">
    <property type="nucleotide sequence ID" value="NZ_CP015367.1"/>
</dbReference>
<dbReference type="EMBL" id="CP015367">
    <property type="protein sequence ID" value="APT33688.1"/>
    <property type="molecule type" value="Genomic_DNA"/>
</dbReference>
<evidence type="ECO:0000313" key="1">
    <source>
        <dbReference type="EMBL" id="APT33688.1"/>
    </source>
</evidence>
<accession>A0AAE8L613</accession>
<dbReference type="EMBL" id="FOPK01000007">
    <property type="protein sequence ID" value="SFG73524.1"/>
    <property type="molecule type" value="Genomic_DNA"/>
</dbReference>
<sequence length="52" mass="5416">MSAFDALDRVVRTFRRHGIALPVVGMNAATASRVERIGPHDKPGAACAVGGL</sequence>
<dbReference type="Proteomes" id="UP000199140">
    <property type="component" value="Unassembled WGS sequence"/>
</dbReference>
<proteinExistence type="predicted"/>
<evidence type="ECO:0000313" key="3">
    <source>
        <dbReference type="Proteomes" id="UP000185487"/>
    </source>
</evidence>
<dbReference type="Gene3D" id="3.30.750.24">
    <property type="entry name" value="STAS domain"/>
    <property type="match status" value="1"/>
</dbReference>
<protein>
    <submittedName>
        <fullName evidence="2">Sulfate permease, SulP family</fullName>
    </submittedName>
</protein>
<dbReference type="Proteomes" id="UP000185487">
    <property type="component" value="Chromosome"/>
</dbReference>